<feature type="region of interest" description="Disordered" evidence="1">
    <location>
        <begin position="105"/>
        <end position="132"/>
    </location>
</feature>
<dbReference type="AlphaFoldDB" id="A0AAN6URN4"/>
<gene>
    <name evidence="2" type="ORF">BT67DRAFT_127017</name>
</gene>
<name>A0AAN6URN4_9PEZI</name>
<protein>
    <submittedName>
        <fullName evidence="2">Uncharacterized protein</fullName>
    </submittedName>
</protein>
<evidence type="ECO:0000313" key="2">
    <source>
        <dbReference type="EMBL" id="KAK4137958.1"/>
    </source>
</evidence>
<dbReference type="EMBL" id="MU853402">
    <property type="protein sequence ID" value="KAK4137958.1"/>
    <property type="molecule type" value="Genomic_DNA"/>
</dbReference>
<evidence type="ECO:0000313" key="3">
    <source>
        <dbReference type="Proteomes" id="UP001304895"/>
    </source>
</evidence>
<keyword evidence="3" id="KW-1185">Reference proteome</keyword>
<accession>A0AAN6URN4</accession>
<evidence type="ECO:0000256" key="1">
    <source>
        <dbReference type="SAM" id="MobiDB-lite"/>
    </source>
</evidence>
<comment type="caution">
    <text evidence="2">The sequence shown here is derived from an EMBL/GenBank/DDBJ whole genome shotgun (WGS) entry which is preliminary data.</text>
</comment>
<feature type="region of interest" description="Disordered" evidence="1">
    <location>
        <begin position="193"/>
        <end position="223"/>
    </location>
</feature>
<sequence>MRMQHTYHRRSDVVRVLYSVRGLYSRTQHDRDLIVIRIFGRVLDWETVVHAAMIFHGRQPQVNANAPHFTADCSGPLDWIPCPAADPCPAQTQSRVETGMQAATKSVPVHSNAPRWMGQKAPGRGRRGSSTAAAPCAVPLHGRVRCNSGQRPKLWLTSPRADPRALLDVPGIAAVACVRQGCARLSHWQQQGPVLQLDTPRDPPSSETSHIAGGPSLNGLPSVPIVLRDAAGG</sequence>
<reference evidence="2" key="2">
    <citation type="submission" date="2023-05" db="EMBL/GenBank/DDBJ databases">
        <authorList>
            <consortium name="Lawrence Berkeley National Laboratory"/>
            <person name="Steindorff A."/>
            <person name="Hensen N."/>
            <person name="Bonometti L."/>
            <person name="Westerberg I."/>
            <person name="Brannstrom I.O."/>
            <person name="Guillou S."/>
            <person name="Cros-Aarteil S."/>
            <person name="Calhoun S."/>
            <person name="Haridas S."/>
            <person name="Kuo A."/>
            <person name="Mondo S."/>
            <person name="Pangilinan J."/>
            <person name="Riley R."/>
            <person name="Labutti K."/>
            <person name="Andreopoulos B."/>
            <person name="Lipzen A."/>
            <person name="Chen C."/>
            <person name="Yanf M."/>
            <person name="Daum C."/>
            <person name="Ng V."/>
            <person name="Clum A."/>
            <person name="Ohm R."/>
            <person name="Martin F."/>
            <person name="Silar P."/>
            <person name="Natvig D."/>
            <person name="Lalanne C."/>
            <person name="Gautier V."/>
            <person name="Ament-Velasquez S.L."/>
            <person name="Kruys A."/>
            <person name="Hutchinson M.I."/>
            <person name="Powell A.J."/>
            <person name="Barry K."/>
            <person name="Miller A.N."/>
            <person name="Grigoriev I.V."/>
            <person name="Debuchy R."/>
            <person name="Gladieux P."/>
            <person name="Thoren M.H."/>
            <person name="Johannesson H."/>
        </authorList>
    </citation>
    <scope>NUCLEOTIDE SEQUENCE</scope>
    <source>
        <strain evidence="2">CBS 123565</strain>
    </source>
</reference>
<organism evidence="2 3">
    <name type="scientific">Trichocladium antarcticum</name>
    <dbReference type="NCBI Taxonomy" id="1450529"/>
    <lineage>
        <taxon>Eukaryota</taxon>
        <taxon>Fungi</taxon>
        <taxon>Dikarya</taxon>
        <taxon>Ascomycota</taxon>
        <taxon>Pezizomycotina</taxon>
        <taxon>Sordariomycetes</taxon>
        <taxon>Sordariomycetidae</taxon>
        <taxon>Sordariales</taxon>
        <taxon>Chaetomiaceae</taxon>
        <taxon>Trichocladium</taxon>
    </lineage>
</organism>
<proteinExistence type="predicted"/>
<reference evidence="2" key="1">
    <citation type="journal article" date="2023" name="Mol. Phylogenet. Evol.">
        <title>Genome-scale phylogeny and comparative genomics of the fungal order Sordariales.</title>
        <authorList>
            <person name="Hensen N."/>
            <person name="Bonometti L."/>
            <person name="Westerberg I."/>
            <person name="Brannstrom I.O."/>
            <person name="Guillou S."/>
            <person name="Cros-Aarteil S."/>
            <person name="Calhoun S."/>
            <person name="Haridas S."/>
            <person name="Kuo A."/>
            <person name="Mondo S."/>
            <person name="Pangilinan J."/>
            <person name="Riley R."/>
            <person name="LaButti K."/>
            <person name="Andreopoulos B."/>
            <person name="Lipzen A."/>
            <person name="Chen C."/>
            <person name="Yan M."/>
            <person name="Daum C."/>
            <person name="Ng V."/>
            <person name="Clum A."/>
            <person name="Steindorff A."/>
            <person name="Ohm R.A."/>
            <person name="Martin F."/>
            <person name="Silar P."/>
            <person name="Natvig D.O."/>
            <person name="Lalanne C."/>
            <person name="Gautier V."/>
            <person name="Ament-Velasquez S.L."/>
            <person name="Kruys A."/>
            <person name="Hutchinson M.I."/>
            <person name="Powell A.J."/>
            <person name="Barry K."/>
            <person name="Miller A.N."/>
            <person name="Grigoriev I.V."/>
            <person name="Debuchy R."/>
            <person name="Gladieux P."/>
            <person name="Hiltunen Thoren M."/>
            <person name="Johannesson H."/>
        </authorList>
    </citation>
    <scope>NUCLEOTIDE SEQUENCE</scope>
    <source>
        <strain evidence="2">CBS 123565</strain>
    </source>
</reference>
<dbReference type="Proteomes" id="UP001304895">
    <property type="component" value="Unassembled WGS sequence"/>
</dbReference>